<dbReference type="EC" id="3.2.1.106" evidence="16 18"/>
<dbReference type="InterPro" id="IPR008928">
    <property type="entry name" value="6-hairpin_glycosidase_sf"/>
</dbReference>
<evidence type="ECO:0000313" key="23">
    <source>
        <dbReference type="Proteomes" id="UP001211907"/>
    </source>
</evidence>
<dbReference type="Gene3D" id="2.70.98.110">
    <property type="entry name" value="Glycosyl hydrolase family 63, N-terminal domain"/>
    <property type="match status" value="1"/>
</dbReference>
<evidence type="ECO:0000256" key="1">
    <source>
        <dbReference type="ARBA" id="ARBA00004123"/>
    </source>
</evidence>
<dbReference type="PROSITE" id="PS51475">
    <property type="entry name" value="PROTEASOME_ALPHA_2"/>
    <property type="match status" value="1"/>
</dbReference>
<dbReference type="Gene3D" id="1.50.10.10">
    <property type="match status" value="1"/>
</dbReference>
<evidence type="ECO:0000256" key="5">
    <source>
        <dbReference type="ARBA" id="ARBA00022490"/>
    </source>
</evidence>
<evidence type="ECO:0000256" key="6">
    <source>
        <dbReference type="ARBA" id="ARBA00022692"/>
    </source>
</evidence>
<dbReference type="InterPro" id="IPR000426">
    <property type="entry name" value="Proteasome_asu_N"/>
</dbReference>
<organism evidence="22 23">
    <name type="scientific">Physocladia obscura</name>
    <dbReference type="NCBI Taxonomy" id="109957"/>
    <lineage>
        <taxon>Eukaryota</taxon>
        <taxon>Fungi</taxon>
        <taxon>Fungi incertae sedis</taxon>
        <taxon>Chytridiomycota</taxon>
        <taxon>Chytridiomycota incertae sedis</taxon>
        <taxon>Chytridiomycetes</taxon>
        <taxon>Chytridiales</taxon>
        <taxon>Chytriomycetaceae</taxon>
        <taxon>Physocladia</taxon>
    </lineage>
</organism>
<keyword evidence="8 18" id="KW-0256">Endoplasmic reticulum</keyword>
<dbReference type="GO" id="GO:0005789">
    <property type="term" value="C:endoplasmic reticulum membrane"/>
    <property type="evidence" value="ECO:0007669"/>
    <property type="project" value="UniProtKB-SubCell"/>
</dbReference>
<evidence type="ECO:0000313" key="22">
    <source>
        <dbReference type="EMBL" id="KAJ3121342.1"/>
    </source>
</evidence>
<keyword evidence="20" id="KW-0732">Signal</keyword>
<dbReference type="GO" id="GO:0019773">
    <property type="term" value="C:proteasome core complex, alpha-subunit complex"/>
    <property type="evidence" value="ECO:0007669"/>
    <property type="project" value="UniProtKB-UniRule"/>
</dbReference>
<evidence type="ECO:0000256" key="11">
    <source>
        <dbReference type="ARBA" id="ARBA00022989"/>
    </source>
</evidence>
<evidence type="ECO:0000259" key="21">
    <source>
        <dbReference type="PROSITE" id="PS00388"/>
    </source>
</evidence>
<protein>
    <recommendedName>
        <fullName evidence="16 18">Mannosyl-oligosaccharide glucosidase</fullName>
        <ecNumber evidence="16 18">3.2.1.106</ecNumber>
    </recommendedName>
</protein>
<evidence type="ECO:0000256" key="7">
    <source>
        <dbReference type="ARBA" id="ARBA00022801"/>
    </source>
</evidence>
<proteinExistence type="inferred from homology"/>
<evidence type="ECO:0000256" key="10">
    <source>
        <dbReference type="ARBA" id="ARBA00022968"/>
    </source>
</evidence>
<dbReference type="Pfam" id="PF00227">
    <property type="entry name" value="Proteasome"/>
    <property type="match status" value="1"/>
</dbReference>
<keyword evidence="14" id="KW-0539">Nucleus</keyword>
<comment type="catalytic activity">
    <reaction evidence="18">
        <text>N(4)-(alpha-D-Glc-(1-&gt;2)-alpha-D-Glc-(1-&gt;3)-alpha-D-Glc-(1-&gt;3)-alpha-D-Man-(1-&gt;2)-alpha-D-Man-(1-&gt;2)-alpha-D-Man-(1-&gt;3)-[alpha-D-Man-(1-&gt;2)-alpha-D-Man-(1-&gt;3)-[alpha-D-Man-(1-&gt;2)-alpha-D-Man-(1-&gt;6)]-alpha-D-Man-(1-&gt;6)]-beta-D-Man-(1-&gt;4)-beta-D-GlcNAc-(1-&gt;4)-beta-D-GlcNAc)-L-asparaginyl-[protein] + H2O = N(4)-(alpha-D-Glc-(1-&gt;3)-alpha-D-Glc-(1-&gt;3)-alpha-D-Man-(1-&gt;2)-alpha-D-Man-(1-&gt;2)-alpha-D-Man-(1-&gt;3)-[alpha-D-Man-(1-&gt;2)-alpha-D-Man-(1-&gt;3)-[alpha-D-Man-(1-&gt;2)-alpha-D-Man-(1-&gt;6)]-alpha-D-Man-(1-&gt;6)]-beta-D-Man-(1-&gt;4)-beta-D-GlcNAc-(1-&gt;4)-beta-D-GlcNAc)-L-asparaginyl-[protein] + beta-D-glucose</text>
        <dbReference type="Rhea" id="RHEA:55988"/>
        <dbReference type="Rhea" id="RHEA-COMP:12806"/>
        <dbReference type="Rhea" id="RHEA-COMP:14355"/>
        <dbReference type="ChEBI" id="CHEBI:15377"/>
        <dbReference type="ChEBI" id="CHEBI:15903"/>
        <dbReference type="ChEBI" id="CHEBI:59082"/>
        <dbReference type="ChEBI" id="CHEBI:132537"/>
        <dbReference type="EC" id="3.2.1.106"/>
    </reaction>
</comment>
<keyword evidence="7 18" id="KW-0378">Hydrolase</keyword>
<evidence type="ECO:0000256" key="17">
    <source>
        <dbReference type="PROSITE-ProRule" id="PRU00808"/>
    </source>
</evidence>
<keyword evidence="10" id="KW-0735">Signal-anchor</keyword>
<dbReference type="PANTHER" id="PTHR10412">
    <property type="entry name" value="MANNOSYL-OLIGOSACCHARIDE GLUCOSIDASE"/>
    <property type="match status" value="1"/>
</dbReference>
<dbReference type="InterPro" id="IPR004888">
    <property type="entry name" value="Glycoside_hydrolase_63"/>
</dbReference>
<sequence length="1474" mass="166118">MKFLIGFLLVVVTASDGASSSATADVNIANANTNASLAWGTYRPNVYFGTRSRAPDSILSGLMWHDITEYMGFRCTPPYVAIRHTCEQGDNLASYAWLEHDGRSYGSQSITDTANNVVIKTEFLKWPGGRNGLVLRVFCLHVSLEKGATGLLASRELLLNLKSVATALAVYFYTALTANGELNLVNPKGGKRGLETVQLNGNVESLGDFSLFIEDDGTNLPPEASKKEFRKFADLTKTQYTAFTVKVENTWKVKDLVAEKLLADAQALLNKHKASPPGPSHAFAFDNKGVEEGNVFVFQKMLQAPFSFDVAFISKSAHSESKTLTKNDASEVIGPALTKKLLEKSSEFNNRFENTFHLKEKGYSQEEIEFGQMMLSNMVGGIGYFHGTNIVDRSLEGWEETEPVDFLHDDDGNSKSEDNYFDDEDESGSGSGVSNRRPLPDPKIEGPTTLFTAVPSRPFFPRGFLWDEGFHELLIGAWDNDLSLEIIKSWSSKIDANGWVAREQILGEESASKVPAEFQIQYAHFANPPTLLMSLLKFIERLRETEFNVQKSYNQENNIDSSFDITRRYLENSDLAKEYLRNVYPKFRKQYFWFRKTQWGDSEGYGRNGKSSEAYRWRGRSGTHTLTSGLDDYPRAFPPDASEIHVDLISWVGSMAKALRAVAAELGEEKDVKKFEKHLKNIQLALEEFHWSEEAKAYCDAAADSIGEIYGCESNQIVHLGYLNLFPYVLNIVPPDSPHIDNFLDLISDPRKLWTLWGLTSLSQSDKLFGTGENYWRGPIWMNIQYLVLRRLYEYKSSNFGYAERAGKIYYELRKNVVNNVYQQYRETGYTWEQYSPIDGKGLKSHPFTGWTSLVINAFEADLFVSQLASKTITLELIGTERWYKNHETLEHLNIQAHMNVQAQCEEFVTESFITHAKVEYLVRDLLTIDTWKTKVFPKVADAAAEYSIKSYLITGDLLIDLVDYCSRRMAFLTTWTPQSRDITTKTCSNEAELLAQNRNLTFAISINTLSIFRYITEQTAAGVSLAVITRILNVNDMISALVTLVEQAPWIQKIAGDGKKDTKYEVFDGGNWKIIDVEECQRLGKVEAQVWLALYNLLLDNECRRKLAFTENRKTNILKLRPYVEEILVDQLPVLCHLQRYLEELLIMDIPSSASSESFLIEQIPVVSSEILSKCNVPSLVLRFKVLIKNESDGTSSIEIAKSMAAMYDLDNFDSLLDDPKCGKCGRLAENRCSKYDRHITIFSPDGHLYQVEYAFKAISNAGITSVALKGKDCAVVCTQKKVPDKLLDPDSVTHIFQLTPKIGCVMTGLIADARAQVARARMEAAEWRYKFGYDIPVHMLAKRIANLAQVYTQHAAMRPYGVSMMLVAYDEEAGPQVFKCDPAGYYAGYKGTSAGAKGQEAMNHLEKKFKKEPVLNVEETIELAITTLSTVLSLDFKPTDIEIGIVTKDNPVFQTLAVSDIEQHITRIVERD</sequence>
<keyword evidence="15 18" id="KW-0326">Glycosidase</keyword>
<gene>
    <name evidence="22" type="primary">CWH41</name>
    <name evidence="22" type="ORF">HK100_012415</name>
</gene>
<evidence type="ECO:0000256" key="2">
    <source>
        <dbReference type="ARBA" id="ARBA00004496"/>
    </source>
</evidence>
<dbReference type="InterPro" id="IPR012341">
    <property type="entry name" value="6hp_glycosidase-like_sf"/>
</dbReference>
<keyword evidence="11" id="KW-1133">Transmembrane helix</keyword>
<feature type="region of interest" description="Disordered" evidence="19">
    <location>
        <begin position="404"/>
        <end position="447"/>
    </location>
</feature>
<feature type="compositionally biased region" description="Basic and acidic residues" evidence="19">
    <location>
        <begin position="405"/>
        <end position="418"/>
    </location>
</feature>
<evidence type="ECO:0000256" key="19">
    <source>
        <dbReference type="SAM" id="MobiDB-lite"/>
    </source>
</evidence>
<dbReference type="GO" id="GO:0006487">
    <property type="term" value="P:protein N-linked glycosylation"/>
    <property type="evidence" value="ECO:0007669"/>
    <property type="project" value="UniProtKB-UniRule"/>
</dbReference>
<comment type="function">
    <text evidence="18">Cleaves the distal alpha 1,2-linked glucose residue from the Glc(3)Man(9)GlcNAc(2) oligosaccharide precursor.</text>
</comment>
<keyword evidence="23" id="KW-1185">Reference proteome</keyword>
<feature type="domain" description="Proteasome alpha-type subunits" evidence="21">
    <location>
        <begin position="1237"/>
        <end position="1259"/>
    </location>
</feature>
<keyword evidence="13" id="KW-0325">Glycoprotein</keyword>
<comment type="subcellular location">
    <subcellularLocation>
        <location evidence="2">Cytoplasm</location>
    </subcellularLocation>
    <subcellularLocation>
        <location evidence="3 18">Endoplasmic reticulum membrane</location>
        <topology evidence="3 18">Single-pass type II membrane protein</topology>
    </subcellularLocation>
    <subcellularLocation>
        <location evidence="1">Nucleus</location>
    </subcellularLocation>
</comment>
<dbReference type="InterPro" id="IPR029055">
    <property type="entry name" value="Ntn_hydrolases_N"/>
</dbReference>
<evidence type="ECO:0000256" key="13">
    <source>
        <dbReference type="ARBA" id="ARBA00023180"/>
    </source>
</evidence>
<dbReference type="SMART" id="SM00948">
    <property type="entry name" value="Proteasome_A_N"/>
    <property type="match status" value="1"/>
</dbReference>
<keyword evidence="6" id="KW-0812">Transmembrane</keyword>
<dbReference type="InterPro" id="IPR031631">
    <property type="entry name" value="Glyco_hydro_63N"/>
</dbReference>
<dbReference type="InterPro" id="IPR034642">
    <property type="entry name" value="Proteasome_subunit_alpha6"/>
</dbReference>
<feature type="signal peptide" evidence="20">
    <location>
        <begin position="1"/>
        <end position="20"/>
    </location>
</feature>
<keyword evidence="12" id="KW-0472">Membrane</keyword>
<dbReference type="SUPFAM" id="SSF56235">
    <property type="entry name" value="N-terminal nucleophile aminohydrolases (Ntn hydrolases)"/>
    <property type="match status" value="1"/>
</dbReference>
<dbReference type="InterPro" id="IPR023332">
    <property type="entry name" value="Proteasome_alpha-type"/>
</dbReference>
<keyword evidence="5" id="KW-0963">Cytoplasm</keyword>
<comment type="similarity">
    <text evidence="17">Belongs to the peptidase T1A family.</text>
</comment>
<dbReference type="Gene3D" id="3.60.20.10">
    <property type="entry name" value="Glutamine Phosphoribosylpyrophosphate, subunit 1, domain 1"/>
    <property type="match status" value="1"/>
</dbReference>
<dbReference type="CDD" id="cd03754">
    <property type="entry name" value="proteasome_alpha_type_6"/>
    <property type="match status" value="1"/>
</dbReference>
<evidence type="ECO:0000256" key="15">
    <source>
        <dbReference type="ARBA" id="ARBA00023295"/>
    </source>
</evidence>
<dbReference type="EMBL" id="JADGJH010000889">
    <property type="protein sequence ID" value="KAJ3121342.1"/>
    <property type="molecule type" value="Genomic_DNA"/>
</dbReference>
<dbReference type="Proteomes" id="UP001211907">
    <property type="component" value="Unassembled WGS sequence"/>
</dbReference>
<dbReference type="GO" id="GO:0004573">
    <property type="term" value="F:Glc3Man9GlcNAc2 oligosaccharide glucosidase activity"/>
    <property type="evidence" value="ECO:0007669"/>
    <property type="project" value="UniProtKB-UniRule"/>
</dbReference>
<evidence type="ECO:0000256" key="4">
    <source>
        <dbReference type="ARBA" id="ARBA00010833"/>
    </source>
</evidence>
<evidence type="ECO:0000256" key="3">
    <source>
        <dbReference type="ARBA" id="ARBA00004648"/>
    </source>
</evidence>
<evidence type="ECO:0000256" key="14">
    <source>
        <dbReference type="ARBA" id="ARBA00023242"/>
    </source>
</evidence>
<dbReference type="InterPro" id="IPR038518">
    <property type="entry name" value="Glyco_hydro_63N_sf"/>
</dbReference>
<reference evidence="22" key="1">
    <citation type="submission" date="2020-05" db="EMBL/GenBank/DDBJ databases">
        <title>Phylogenomic resolution of chytrid fungi.</title>
        <authorList>
            <person name="Stajich J.E."/>
            <person name="Amses K."/>
            <person name="Simmons R."/>
            <person name="Seto K."/>
            <person name="Myers J."/>
            <person name="Bonds A."/>
            <person name="Quandt C.A."/>
            <person name="Barry K."/>
            <person name="Liu P."/>
            <person name="Grigoriev I."/>
            <person name="Longcore J.E."/>
            <person name="James T.Y."/>
        </authorList>
    </citation>
    <scope>NUCLEOTIDE SEQUENCE</scope>
    <source>
        <strain evidence="22">JEL0513</strain>
    </source>
</reference>
<name>A0AAD5T2K1_9FUNG</name>
<dbReference type="FunFam" id="3.60.20.10:FF:000036">
    <property type="entry name" value="Proteasome subunit alpha type"/>
    <property type="match status" value="1"/>
</dbReference>
<dbReference type="PANTHER" id="PTHR10412:SF11">
    <property type="entry name" value="MANNOSYL-OLIGOSACCHARIDE GLUCOSIDASE"/>
    <property type="match status" value="1"/>
</dbReference>
<dbReference type="Pfam" id="PF10584">
    <property type="entry name" value="Proteasome_A_N"/>
    <property type="match status" value="1"/>
</dbReference>
<keyword evidence="9 17" id="KW-0647">Proteasome</keyword>
<evidence type="ECO:0000256" key="20">
    <source>
        <dbReference type="SAM" id="SignalP"/>
    </source>
</evidence>
<evidence type="ECO:0000256" key="9">
    <source>
        <dbReference type="ARBA" id="ARBA00022942"/>
    </source>
</evidence>
<dbReference type="GO" id="GO:0005634">
    <property type="term" value="C:nucleus"/>
    <property type="evidence" value="ECO:0007669"/>
    <property type="project" value="UniProtKB-SubCell"/>
</dbReference>
<dbReference type="GO" id="GO:0006511">
    <property type="term" value="P:ubiquitin-dependent protein catabolic process"/>
    <property type="evidence" value="ECO:0007669"/>
    <property type="project" value="InterPro"/>
</dbReference>
<dbReference type="Pfam" id="PF16923">
    <property type="entry name" value="Glyco_hydro_63N"/>
    <property type="match status" value="1"/>
</dbReference>
<dbReference type="SUPFAM" id="SSF48208">
    <property type="entry name" value="Six-hairpin glycosidases"/>
    <property type="match status" value="1"/>
</dbReference>
<evidence type="ECO:0000256" key="18">
    <source>
        <dbReference type="RuleBase" id="RU368089"/>
    </source>
</evidence>
<dbReference type="PROSITE" id="PS00388">
    <property type="entry name" value="PROTEASOME_ALPHA_1"/>
    <property type="match status" value="1"/>
</dbReference>
<comment type="caution">
    <text evidence="22">The sequence shown here is derived from an EMBL/GenBank/DDBJ whole genome shotgun (WGS) entry which is preliminary data.</text>
</comment>
<evidence type="ECO:0000256" key="12">
    <source>
        <dbReference type="ARBA" id="ARBA00023136"/>
    </source>
</evidence>
<evidence type="ECO:0000256" key="8">
    <source>
        <dbReference type="ARBA" id="ARBA00022824"/>
    </source>
</evidence>
<dbReference type="Pfam" id="PF03200">
    <property type="entry name" value="Glyco_hydro_63"/>
    <property type="match status" value="1"/>
</dbReference>
<comment type="similarity">
    <text evidence="4 18">Belongs to the glycosyl hydrolase 63 family.</text>
</comment>
<dbReference type="GO" id="GO:0009311">
    <property type="term" value="P:oligosaccharide metabolic process"/>
    <property type="evidence" value="ECO:0007669"/>
    <property type="project" value="UniProtKB-UniRule"/>
</dbReference>
<feature type="chain" id="PRO_5042025422" description="Mannosyl-oligosaccharide glucosidase" evidence="20">
    <location>
        <begin position="21"/>
        <end position="1474"/>
    </location>
</feature>
<evidence type="ECO:0000256" key="16">
    <source>
        <dbReference type="ARBA" id="ARBA00038888"/>
    </source>
</evidence>
<accession>A0AAD5T2K1</accession>
<dbReference type="InterPro" id="IPR031335">
    <property type="entry name" value="Glyco_hydro_63_C"/>
</dbReference>
<dbReference type="InterPro" id="IPR001353">
    <property type="entry name" value="Proteasome_sua/b"/>
</dbReference>